<dbReference type="Proteomes" id="UP001519306">
    <property type="component" value="Unassembled WGS sequence"/>
</dbReference>
<dbReference type="EMBL" id="JAGGLJ010000020">
    <property type="protein sequence ID" value="MBP2026081.1"/>
    <property type="molecule type" value="Genomic_DNA"/>
</dbReference>
<evidence type="ECO:0000313" key="2">
    <source>
        <dbReference type="EMBL" id="MBP2026081.1"/>
    </source>
</evidence>
<feature type="transmembrane region" description="Helical" evidence="1">
    <location>
        <begin position="46"/>
        <end position="65"/>
    </location>
</feature>
<dbReference type="InterPro" id="IPR008875">
    <property type="entry name" value="TraX"/>
</dbReference>
<keyword evidence="1" id="KW-0812">Transmembrane</keyword>
<sequence>MENTFKNKKFGINGFQLKIIAMILMVFDHIHYFLSGVYNVPIWFNYIGRVVAPIFIFMSVEGFYYTRNKKKYILRLYIASVIMSFGNSFLSINYPRPDNVALMNGMFATIFLIAIHLYIIDFIKNNIAYKNYGKVILGFILLLIPTIFSFVFLSIAGNLPIFIFRAVMILVPLPILVEGGIPLIILGIVLYLFRDNKIKELLAYAIYVLVLLLISKFNLGSQAFMIFALPLMALYNGEKGKSMKYLFYIFYPAHIWFLYILSIFLLSK</sequence>
<reference evidence="2 3" key="1">
    <citation type="submission" date="2021-03" db="EMBL/GenBank/DDBJ databases">
        <title>Genomic Encyclopedia of Type Strains, Phase IV (KMG-IV): sequencing the most valuable type-strain genomes for metagenomic binning, comparative biology and taxonomic classification.</title>
        <authorList>
            <person name="Goeker M."/>
        </authorList>
    </citation>
    <scope>NUCLEOTIDE SEQUENCE [LARGE SCALE GENOMIC DNA]</scope>
    <source>
        <strain evidence="2 3">DSM 27563</strain>
    </source>
</reference>
<feature type="transmembrane region" description="Helical" evidence="1">
    <location>
        <begin position="100"/>
        <end position="123"/>
    </location>
</feature>
<feature type="transmembrane region" description="Helical" evidence="1">
    <location>
        <begin position="135"/>
        <end position="156"/>
    </location>
</feature>
<comment type="caution">
    <text evidence="2">The sequence shown here is derived from an EMBL/GenBank/DDBJ whole genome shotgun (WGS) entry which is preliminary data.</text>
</comment>
<protein>
    <recommendedName>
        <fullName evidence="4">Conjugal transfer protein TrbP</fullName>
    </recommendedName>
</protein>
<name>A0ABS4KE84_9FIRM</name>
<organism evidence="2 3">
    <name type="scientific">Peptoniphilus stercorisuis</name>
    <dbReference type="NCBI Taxonomy" id="1436965"/>
    <lineage>
        <taxon>Bacteria</taxon>
        <taxon>Bacillati</taxon>
        <taxon>Bacillota</taxon>
        <taxon>Tissierellia</taxon>
        <taxon>Tissierellales</taxon>
        <taxon>Peptoniphilaceae</taxon>
        <taxon>Peptoniphilus</taxon>
    </lineage>
</organism>
<gene>
    <name evidence="2" type="ORF">J2Z71_001639</name>
</gene>
<proteinExistence type="predicted"/>
<accession>A0ABS4KE84</accession>
<feature type="transmembrane region" description="Helical" evidence="1">
    <location>
        <begin position="12"/>
        <end position="34"/>
    </location>
</feature>
<evidence type="ECO:0000256" key="1">
    <source>
        <dbReference type="SAM" id="Phobius"/>
    </source>
</evidence>
<feature type="transmembrane region" description="Helical" evidence="1">
    <location>
        <begin position="162"/>
        <end position="193"/>
    </location>
</feature>
<feature type="transmembrane region" description="Helical" evidence="1">
    <location>
        <begin position="72"/>
        <end position="94"/>
    </location>
</feature>
<evidence type="ECO:0008006" key="4">
    <source>
        <dbReference type="Google" id="ProtNLM"/>
    </source>
</evidence>
<feature type="transmembrane region" description="Helical" evidence="1">
    <location>
        <begin position="205"/>
        <end position="233"/>
    </location>
</feature>
<dbReference type="Pfam" id="PF05857">
    <property type="entry name" value="TraX"/>
    <property type="match status" value="1"/>
</dbReference>
<dbReference type="RefSeq" id="WP_210061954.1">
    <property type="nucleotide sequence ID" value="NZ_JAGGLJ010000020.1"/>
</dbReference>
<keyword evidence="3" id="KW-1185">Reference proteome</keyword>
<keyword evidence="1" id="KW-1133">Transmembrane helix</keyword>
<keyword evidence="1" id="KW-0472">Membrane</keyword>
<feature type="transmembrane region" description="Helical" evidence="1">
    <location>
        <begin position="245"/>
        <end position="266"/>
    </location>
</feature>
<evidence type="ECO:0000313" key="3">
    <source>
        <dbReference type="Proteomes" id="UP001519306"/>
    </source>
</evidence>